<dbReference type="Proteomes" id="UP000075903">
    <property type="component" value="Unassembled WGS sequence"/>
</dbReference>
<evidence type="ECO:0000313" key="1">
    <source>
        <dbReference type="EnsemblMetazoa" id="AMEM016196-PA"/>
    </source>
</evidence>
<organism evidence="1 2">
    <name type="scientific">Anopheles merus</name>
    <name type="common">Mosquito</name>
    <dbReference type="NCBI Taxonomy" id="30066"/>
    <lineage>
        <taxon>Eukaryota</taxon>
        <taxon>Metazoa</taxon>
        <taxon>Ecdysozoa</taxon>
        <taxon>Arthropoda</taxon>
        <taxon>Hexapoda</taxon>
        <taxon>Insecta</taxon>
        <taxon>Pterygota</taxon>
        <taxon>Neoptera</taxon>
        <taxon>Endopterygota</taxon>
        <taxon>Diptera</taxon>
        <taxon>Nematocera</taxon>
        <taxon>Culicoidea</taxon>
        <taxon>Culicidae</taxon>
        <taxon>Anophelinae</taxon>
        <taxon>Anopheles</taxon>
    </lineage>
</organism>
<dbReference type="VEuPathDB" id="VectorBase:AMEM016196"/>
<protein>
    <submittedName>
        <fullName evidence="1">Uncharacterized protein</fullName>
    </submittedName>
</protein>
<accession>A0A182VJU9</accession>
<sequence length="178" mass="19931">MKKKTGLCHLGEIEINYNVHSLYVDTTSEEIGADQVPAQPRPEVVEHPVPVGLLHAGVDVVAAVAQLGNLFREQFDTLRRIAEDDRLVDLELREERVKTVHLLALLHEGVVLRDALQRQLLHQVDLVRIAQMLLHEVLHAQLVPPVVTMTRMFMCFASSMQICDVCRASSRVGTMISA</sequence>
<dbReference type="AntiFam" id="ANF00149">
    <property type="entry name" value="Shadow ORF (opposite cshA)"/>
</dbReference>
<evidence type="ECO:0000313" key="2">
    <source>
        <dbReference type="Proteomes" id="UP000075903"/>
    </source>
</evidence>
<dbReference type="EnsemblMetazoa" id="AMEM016196-RA">
    <property type="protein sequence ID" value="AMEM016196-PA"/>
    <property type="gene ID" value="AMEM016196"/>
</dbReference>
<proteinExistence type="predicted"/>
<reference evidence="1" key="1">
    <citation type="submission" date="2020-05" db="UniProtKB">
        <authorList>
            <consortium name="EnsemblMetazoa"/>
        </authorList>
    </citation>
    <scope>IDENTIFICATION</scope>
    <source>
        <strain evidence="1">MAF</strain>
    </source>
</reference>
<name>A0A182VJU9_ANOME</name>
<dbReference type="AlphaFoldDB" id="A0A182VJU9"/>
<keyword evidence="2" id="KW-1185">Reference proteome</keyword>